<organism evidence="8 9">
    <name type="scientific">Aduncisulcus paluster</name>
    <dbReference type="NCBI Taxonomy" id="2918883"/>
    <lineage>
        <taxon>Eukaryota</taxon>
        <taxon>Metamonada</taxon>
        <taxon>Carpediemonas-like organisms</taxon>
        <taxon>Aduncisulcus</taxon>
    </lineage>
</organism>
<evidence type="ECO:0000313" key="8">
    <source>
        <dbReference type="EMBL" id="GKT33692.1"/>
    </source>
</evidence>
<dbReference type="InterPro" id="IPR005119">
    <property type="entry name" value="LysR_subst-bd"/>
</dbReference>
<name>A0ABQ5KMI1_9EUKA</name>
<keyword evidence="9" id="KW-1185">Reference proteome</keyword>
<feature type="non-terminal residue" evidence="8">
    <location>
        <position position="206"/>
    </location>
</feature>
<gene>
    <name evidence="8" type="ORF">ADUPG1_002591</name>
</gene>
<feature type="domain" description="HTH lysR-type" evidence="7">
    <location>
        <begin position="1"/>
        <end position="23"/>
    </location>
</feature>
<evidence type="ECO:0000313" key="9">
    <source>
        <dbReference type="Proteomes" id="UP001057375"/>
    </source>
</evidence>
<reference evidence="8" key="1">
    <citation type="submission" date="2022-03" db="EMBL/GenBank/DDBJ databases">
        <title>Draft genome sequence of Aduncisulcus paluster, a free-living microaerophilic Fornicata.</title>
        <authorList>
            <person name="Yuyama I."/>
            <person name="Kume K."/>
            <person name="Tamura T."/>
            <person name="Inagaki Y."/>
            <person name="Hashimoto T."/>
        </authorList>
    </citation>
    <scope>NUCLEOTIDE SEQUENCE</scope>
    <source>
        <strain evidence="8">NY0171</strain>
    </source>
</reference>
<evidence type="ECO:0000256" key="4">
    <source>
        <dbReference type="ARBA" id="ARBA00023015"/>
    </source>
</evidence>
<evidence type="ECO:0000256" key="1">
    <source>
        <dbReference type="ARBA" id="ARBA00003782"/>
    </source>
</evidence>
<evidence type="ECO:0000256" key="3">
    <source>
        <dbReference type="ARBA" id="ARBA00018907"/>
    </source>
</evidence>
<protein>
    <recommendedName>
        <fullName evidence="3">Probable RuBisCO transcriptional regulator</fullName>
    </recommendedName>
</protein>
<dbReference type="SUPFAM" id="SSF53850">
    <property type="entry name" value="Periplasmic binding protein-like II"/>
    <property type="match status" value="1"/>
</dbReference>
<dbReference type="Pfam" id="PF03466">
    <property type="entry name" value="LysR_substrate"/>
    <property type="match status" value="1"/>
</dbReference>
<evidence type="ECO:0000259" key="7">
    <source>
        <dbReference type="PROSITE" id="PS50931"/>
    </source>
</evidence>
<comment type="similarity">
    <text evidence="2">Belongs to the LysR transcriptional regulatory family.</text>
</comment>
<dbReference type="PROSITE" id="PS50931">
    <property type="entry name" value="HTH_LYSR"/>
    <property type="match status" value="1"/>
</dbReference>
<keyword evidence="4" id="KW-0805">Transcription regulation</keyword>
<dbReference type="InterPro" id="IPR058163">
    <property type="entry name" value="LysR-type_TF_proteobact-type"/>
</dbReference>
<accession>A0ABQ5KMI1</accession>
<evidence type="ECO:0000256" key="6">
    <source>
        <dbReference type="ARBA" id="ARBA00023163"/>
    </source>
</evidence>
<evidence type="ECO:0000256" key="5">
    <source>
        <dbReference type="ARBA" id="ARBA00023125"/>
    </source>
</evidence>
<comment type="caution">
    <text evidence="8">The sequence shown here is derived from an EMBL/GenBank/DDBJ whole genome shotgun (WGS) entry which is preliminary data.</text>
</comment>
<dbReference type="Proteomes" id="UP001057375">
    <property type="component" value="Unassembled WGS sequence"/>
</dbReference>
<sequence length="206" mass="21758">MTVLVAVVDNGGFTAAARALGLPLPTRILEEIGDAERKVAGEYVAPKGELVISAPIVFGRLHVIPVISEFLAKHPDIDIRIVLSDRNAHLLDDDIDLAVRIGRLRDSSMVATQVGMVRQITCGSPNYFAANGIPKVPRDLQKLSVITFEALNSGTSWSYGGKKSEALPVRSRLSVNTAEAAIDAAIAGTGVTRVLCYQAAQAVAGG</sequence>
<keyword evidence="6" id="KW-0804">Transcription</keyword>
<keyword evidence="5" id="KW-0238">DNA-binding</keyword>
<dbReference type="PANTHER" id="PTHR30537">
    <property type="entry name" value="HTH-TYPE TRANSCRIPTIONAL REGULATOR"/>
    <property type="match status" value="1"/>
</dbReference>
<evidence type="ECO:0000256" key="2">
    <source>
        <dbReference type="ARBA" id="ARBA00009437"/>
    </source>
</evidence>
<proteinExistence type="inferred from homology"/>
<dbReference type="PANTHER" id="PTHR30537:SF5">
    <property type="entry name" value="HTH-TYPE TRANSCRIPTIONAL ACTIVATOR TTDR-RELATED"/>
    <property type="match status" value="1"/>
</dbReference>
<dbReference type="EMBL" id="BQXS01003083">
    <property type="protein sequence ID" value="GKT33692.1"/>
    <property type="molecule type" value="Genomic_DNA"/>
</dbReference>
<dbReference type="InterPro" id="IPR000847">
    <property type="entry name" value="LysR_HTH_N"/>
</dbReference>
<comment type="function">
    <text evidence="1">Trans-acting transcriptional regulator of RuBisCO genes (rbcL and rbcS) expression.</text>
</comment>
<dbReference type="Gene3D" id="3.40.190.290">
    <property type="match status" value="1"/>
</dbReference>